<dbReference type="PANTHER" id="PTHR46759">
    <property type="entry name" value="LEUCINE-RICH REPEAT-CONTAINING PROTEIN 72"/>
    <property type="match status" value="1"/>
</dbReference>
<evidence type="ECO:0000313" key="3">
    <source>
        <dbReference type="Proteomes" id="UP000054937"/>
    </source>
</evidence>
<dbReference type="EMBL" id="LDAU01000083">
    <property type="protein sequence ID" value="KRX07430.1"/>
    <property type="molecule type" value="Genomic_DNA"/>
</dbReference>
<dbReference type="InterPro" id="IPR001611">
    <property type="entry name" value="Leu-rich_rpt"/>
</dbReference>
<organism evidence="2 3">
    <name type="scientific">Pseudocohnilembus persalinus</name>
    <name type="common">Ciliate</name>
    <dbReference type="NCBI Taxonomy" id="266149"/>
    <lineage>
        <taxon>Eukaryota</taxon>
        <taxon>Sar</taxon>
        <taxon>Alveolata</taxon>
        <taxon>Ciliophora</taxon>
        <taxon>Intramacronucleata</taxon>
        <taxon>Oligohymenophorea</taxon>
        <taxon>Scuticociliatia</taxon>
        <taxon>Philasterida</taxon>
        <taxon>Pseudocohnilembidae</taxon>
        <taxon>Pseudocohnilembus</taxon>
    </lineage>
</organism>
<feature type="compositionally biased region" description="Polar residues" evidence="1">
    <location>
        <begin position="30"/>
        <end position="42"/>
    </location>
</feature>
<dbReference type="OrthoDB" id="1904536at2759"/>
<dbReference type="InterPro" id="IPR032675">
    <property type="entry name" value="LRR_dom_sf"/>
</dbReference>
<feature type="compositionally biased region" description="Low complexity" evidence="1">
    <location>
        <begin position="50"/>
        <end position="61"/>
    </location>
</feature>
<dbReference type="AlphaFoldDB" id="A0A0V0QYU4"/>
<evidence type="ECO:0000313" key="2">
    <source>
        <dbReference type="EMBL" id="KRX07430.1"/>
    </source>
</evidence>
<evidence type="ECO:0008006" key="4">
    <source>
        <dbReference type="Google" id="ProtNLM"/>
    </source>
</evidence>
<dbReference type="InParanoid" id="A0A0V0QYU4"/>
<dbReference type="PANTHER" id="PTHR46759:SF1">
    <property type="entry name" value="LEUCINE-RICH REPEAT-CONTAINING PROTEIN 72"/>
    <property type="match status" value="1"/>
</dbReference>
<keyword evidence="3" id="KW-1185">Reference proteome</keyword>
<feature type="region of interest" description="Disordered" evidence="1">
    <location>
        <begin position="727"/>
        <end position="762"/>
    </location>
</feature>
<accession>A0A0V0QYU4</accession>
<dbReference type="PROSITE" id="PS51450">
    <property type="entry name" value="LRR"/>
    <property type="match status" value="1"/>
</dbReference>
<proteinExistence type="predicted"/>
<feature type="region of interest" description="Disordered" evidence="1">
    <location>
        <begin position="234"/>
        <end position="257"/>
    </location>
</feature>
<feature type="region of interest" description="Disordered" evidence="1">
    <location>
        <begin position="306"/>
        <end position="325"/>
    </location>
</feature>
<feature type="compositionally biased region" description="Basic and acidic residues" evidence="1">
    <location>
        <begin position="17"/>
        <end position="28"/>
    </location>
</feature>
<sequence>MQQQIHSSLGKNSIRKSLAEKLTQREAQRSFLNESEDSQNQKSENDDQSENQNDQNANSEQFSSVQSKYDNLYVNSLQQSQYGGCINEFDENQEQPYYMNKMGWLIQIEGIFDEHFKKTKSQKIKKSLLISYLNSKQDSKTVTEGEFQENIEQMHALQNQVKQTQVKQNGIYKTISSSFKDENSLFNQINQNISGQKNVQIQNFNQKNIILNNNKVQCLTQRNNLKLSELKQVSEQTSVSPRLHTLPENSSYKKEHKKNYQQYNEIDQKNKNDLDQQNKILAFDLESEKIQENNNICGNDFFQNQEQQNQSQQIGKDKDQNQSQNADSLAYSGINNYFQFEEMPTFSSKTLNRILHQQSQEQLSPKRIQVNLKDKQVQQQCQTDKNKFLIESDEKPIATTYNGEDIQNQNSLNYTKQHYYINQQQQVLQNKKSDNQNKESQNYQNLFQKYTSNNYKNNSQNNLSGFNMTISPVQSGNNTINMEISQDNLSFDNKNLEFLRYLPNLEFLNVGFNKLQNLEGVQNCQNLSEIHAQNNMINKIQQVQFCTYLKLLNFDNNLVKELADLVEISGNLKNSLQLISLKNNPISKINKYRALVNNIFPYIKGIDTNLKVFSDYSKYQQISFNEDEQQQIYDQQIEQERHQKQFEENNSQIKQLQFYKEEYNLNNIQKLYVNKIQNDQQDEDQFEEEINENYETNSESKYSYQNAQQSSFKSQLYNQLEIRNNSVKQNQEKDSFHNKDSDNNKNQNENSNSNRSSNYSNNSSLCQAYININQKQIQNKG</sequence>
<dbReference type="SUPFAM" id="SSF52058">
    <property type="entry name" value="L domain-like"/>
    <property type="match status" value="1"/>
</dbReference>
<feature type="compositionally biased region" description="Basic and acidic residues" evidence="1">
    <location>
        <begin position="730"/>
        <end position="743"/>
    </location>
</feature>
<feature type="compositionally biased region" description="Low complexity" evidence="1">
    <location>
        <begin position="744"/>
        <end position="762"/>
    </location>
</feature>
<dbReference type="Gene3D" id="3.80.10.10">
    <property type="entry name" value="Ribonuclease Inhibitor"/>
    <property type="match status" value="1"/>
</dbReference>
<evidence type="ECO:0000256" key="1">
    <source>
        <dbReference type="SAM" id="MobiDB-lite"/>
    </source>
</evidence>
<reference evidence="2 3" key="1">
    <citation type="journal article" date="2015" name="Sci. Rep.">
        <title>Genome of the facultative scuticociliatosis pathogen Pseudocohnilembus persalinus provides insight into its virulence through horizontal gene transfer.</title>
        <authorList>
            <person name="Xiong J."/>
            <person name="Wang G."/>
            <person name="Cheng J."/>
            <person name="Tian M."/>
            <person name="Pan X."/>
            <person name="Warren A."/>
            <person name="Jiang C."/>
            <person name="Yuan D."/>
            <person name="Miao W."/>
        </authorList>
    </citation>
    <scope>NUCLEOTIDE SEQUENCE [LARGE SCALE GENOMIC DNA]</scope>
    <source>
        <strain evidence="2">36N120E</strain>
    </source>
</reference>
<comment type="caution">
    <text evidence="2">The sequence shown here is derived from an EMBL/GenBank/DDBJ whole genome shotgun (WGS) entry which is preliminary data.</text>
</comment>
<dbReference type="InterPro" id="IPR042655">
    <property type="entry name" value="LRC72"/>
</dbReference>
<protein>
    <recommendedName>
        <fullName evidence="4">Leucine-rich repeat</fullName>
    </recommendedName>
</protein>
<gene>
    <name evidence="2" type="ORF">PPERSA_03263</name>
</gene>
<feature type="region of interest" description="Disordered" evidence="1">
    <location>
        <begin position="1"/>
        <end position="64"/>
    </location>
</feature>
<feature type="compositionally biased region" description="Polar residues" evidence="1">
    <location>
        <begin position="1"/>
        <end position="11"/>
    </location>
</feature>
<dbReference type="Proteomes" id="UP000054937">
    <property type="component" value="Unassembled WGS sequence"/>
</dbReference>
<name>A0A0V0QYU4_PSEPJ</name>